<dbReference type="AlphaFoldDB" id="U9TCL1"/>
<organism evidence="1">
    <name type="scientific">Rhizophagus irregularis (strain DAOM 181602 / DAOM 197198 / MUCL 43194)</name>
    <name type="common">Arbuscular mycorrhizal fungus</name>
    <name type="synonym">Glomus intraradices</name>
    <dbReference type="NCBI Taxonomy" id="747089"/>
    <lineage>
        <taxon>Eukaryota</taxon>
        <taxon>Fungi</taxon>
        <taxon>Fungi incertae sedis</taxon>
        <taxon>Mucoromycota</taxon>
        <taxon>Glomeromycotina</taxon>
        <taxon>Glomeromycetes</taxon>
        <taxon>Glomerales</taxon>
        <taxon>Glomeraceae</taxon>
        <taxon>Rhizophagus</taxon>
    </lineage>
</organism>
<dbReference type="EMBL" id="KI294640">
    <property type="protein sequence ID" value="ESA04033.1"/>
    <property type="molecule type" value="Genomic_DNA"/>
</dbReference>
<reference evidence="1" key="1">
    <citation type="submission" date="2013-07" db="EMBL/GenBank/DDBJ databases">
        <title>The genome of an arbuscular mycorrhizal fungus provides insights into the evolution of the oldest plant symbiosis.</title>
        <authorList>
            <consortium name="DOE Joint Genome Institute"/>
            <person name="Tisserant E."/>
            <person name="Malbreil M."/>
            <person name="Kuo A."/>
            <person name="Kohler A."/>
            <person name="Symeonidi A."/>
            <person name="Balestrini R."/>
            <person name="Charron P."/>
            <person name="Duensing N."/>
            <person name="Frei-dit-Frey N."/>
            <person name="Gianinazzi-Pearson V."/>
            <person name="Gilbert B."/>
            <person name="Handa Y."/>
            <person name="Hijri M."/>
            <person name="Kaul R."/>
            <person name="Kawaguchi M."/>
            <person name="Krajinski F."/>
            <person name="Lammers P."/>
            <person name="Lapierre D."/>
            <person name="Masclaux F.G."/>
            <person name="Murat C."/>
            <person name="Morin E."/>
            <person name="Ndikumana S."/>
            <person name="Pagni M."/>
            <person name="Petitpierre D."/>
            <person name="Requena N."/>
            <person name="Rosikiewicz P."/>
            <person name="Riley R."/>
            <person name="Saito K."/>
            <person name="San Clemente H."/>
            <person name="Shapiro H."/>
            <person name="van Tuinen D."/>
            <person name="Becard G."/>
            <person name="Bonfante P."/>
            <person name="Paszkowski U."/>
            <person name="Shachar-Hill Y."/>
            <person name="Young J.P."/>
            <person name="Sanders I.R."/>
            <person name="Henrissat B."/>
            <person name="Rensing S.A."/>
            <person name="Grigoriev I.V."/>
            <person name="Corradi N."/>
            <person name="Roux C."/>
            <person name="Martin F."/>
        </authorList>
    </citation>
    <scope>NUCLEOTIDE SEQUENCE</scope>
    <source>
        <strain evidence="1">DAOM 197198</strain>
    </source>
</reference>
<sequence>MVRSSSHIQAINTYILTEKKRHKSQRSFSVFKLLNQILYYTFRRFIVSSSKILEETQTRDHFLRNFFIGEKFPSTYFPSYLGFPTLCDIYSILVETFFSISSSIEQQ</sequence>
<evidence type="ECO:0000313" key="1">
    <source>
        <dbReference type="EMBL" id="ESA04033.1"/>
    </source>
</evidence>
<gene>
    <name evidence="1" type="ORF">GLOINDRAFT_85535</name>
</gene>
<proteinExistence type="predicted"/>
<protein>
    <submittedName>
        <fullName evidence="1">Uncharacterized protein</fullName>
    </submittedName>
</protein>
<accession>U9TCL1</accession>
<name>U9TCL1_RHIID</name>
<dbReference type="HOGENOM" id="CLU_2211357_0_0_1"/>